<organism evidence="2 3">
    <name type="scientific">Ferrovum myxofaciens</name>
    <dbReference type="NCBI Taxonomy" id="416213"/>
    <lineage>
        <taxon>Bacteria</taxon>
        <taxon>Pseudomonadati</taxon>
        <taxon>Pseudomonadota</taxon>
        <taxon>Betaproteobacteria</taxon>
        <taxon>Ferrovales</taxon>
        <taxon>Ferrovaceae</taxon>
        <taxon>Ferrovum</taxon>
    </lineage>
</organism>
<feature type="signal peptide" evidence="1">
    <location>
        <begin position="1"/>
        <end position="37"/>
    </location>
</feature>
<name>A0A9E6MY35_9PROT</name>
<feature type="chain" id="PRO_5039447704" evidence="1">
    <location>
        <begin position="38"/>
        <end position="265"/>
    </location>
</feature>
<reference evidence="2" key="1">
    <citation type="submission" date="2021-02" db="EMBL/GenBank/DDBJ databases">
        <title>Comparative genomics of Ferrovum myxofaciens strains, predominant extremophile bacteria forming large biofilm stalactites in acid mine ecosystems.</title>
        <authorList>
            <person name="Burkartova K."/>
            <person name="Ridl J."/>
            <person name="Pajer P."/>
            <person name="Falteisek L."/>
        </authorList>
    </citation>
    <scope>NUCLEOTIDE SEQUENCE</scope>
    <source>
        <strain evidence="2">MI1III</strain>
    </source>
</reference>
<sequence length="265" mass="27908">MMDKRPSYIMKYGVVRSRLAKCAVLSAGIVFGFSAFSADDTSLTDLVNFKVSSETPDATTSTKLGGITSSACSVDHISVDVSYNVAVLGCEFSGTNQGFLIDLNKLALNPSAGTYSLPTTAILPFTLPAYEMDDVAVDSNNHLAFVGSGGYAGTVGYFIGKLNDPRTSPLGFSLTTGSSILSMPVFSSTNVSNCTITGCTPLTIGGQWHGWYDPHAIGAFTDSTGNSIVLWENNTKTAISVINMSEIIAGSSLMPTLSIWYQGLP</sequence>
<keyword evidence="1" id="KW-0732">Signal</keyword>
<evidence type="ECO:0000256" key="1">
    <source>
        <dbReference type="SAM" id="SignalP"/>
    </source>
</evidence>
<gene>
    <name evidence="2" type="ORF">JZL65_04760</name>
</gene>
<evidence type="ECO:0000313" key="2">
    <source>
        <dbReference type="EMBL" id="QWY78389.1"/>
    </source>
</evidence>
<accession>A0A9E6MY35</accession>
<evidence type="ECO:0000313" key="3">
    <source>
        <dbReference type="Proteomes" id="UP000683551"/>
    </source>
</evidence>
<dbReference type="AlphaFoldDB" id="A0A9E6MY35"/>
<proteinExistence type="predicted"/>
<dbReference type="Proteomes" id="UP000683551">
    <property type="component" value="Chromosome"/>
</dbReference>
<protein>
    <submittedName>
        <fullName evidence="2">Uncharacterized protein</fullName>
    </submittedName>
</protein>
<dbReference type="RefSeq" id="WP_273145781.1">
    <property type="nucleotide sequence ID" value="NZ_CP053675.1"/>
</dbReference>
<dbReference type="EMBL" id="CP071137">
    <property type="protein sequence ID" value="QWY78389.1"/>
    <property type="molecule type" value="Genomic_DNA"/>
</dbReference>